<evidence type="ECO:0000259" key="6">
    <source>
        <dbReference type="Pfam" id="PF00931"/>
    </source>
</evidence>
<dbReference type="SUPFAM" id="SSF52540">
    <property type="entry name" value="P-loop containing nucleoside triphosphate hydrolases"/>
    <property type="match status" value="1"/>
</dbReference>
<dbReference type="InterPro" id="IPR002182">
    <property type="entry name" value="NB-ARC"/>
</dbReference>
<feature type="domain" description="NB-ARC" evidence="6">
    <location>
        <begin position="123"/>
        <end position="289"/>
    </location>
</feature>
<evidence type="ECO:0000256" key="5">
    <source>
        <dbReference type="SAM" id="Coils"/>
    </source>
</evidence>
<dbReference type="GO" id="GO:0005524">
    <property type="term" value="F:ATP binding"/>
    <property type="evidence" value="ECO:0007669"/>
    <property type="project" value="UniProtKB-KW"/>
</dbReference>
<dbReference type="GO" id="GO:0043531">
    <property type="term" value="F:ADP binding"/>
    <property type="evidence" value="ECO:0007669"/>
    <property type="project" value="InterPro"/>
</dbReference>
<keyword evidence="3" id="KW-0611">Plant defense</keyword>
<organism evidence="8 9">
    <name type="scientific">Vitis vinifera</name>
    <name type="common">Grape</name>
    <dbReference type="NCBI Taxonomy" id="29760"/>
    <lineage>
        <taxon>Eukaryota</taxon>
        <taxon>Viridiplantae</taxon>
        <taxon>Streptophyta</taxon>
        <taxon>Embryophyta</taxon>
        <taxon>Tracheophyta</taxon>
        <taxon>Spermatophyta</taxon>
        <taxon>Magnoliopsida</taxon>
        <taxon>eudicotyledons</taxon>
        <taxon>Gunneridae</taxon>
        <taxon>Pentapetalae</taxon>
        <taxon>rosids</taxon>
        <taxon>Vitales</taxon>
        <taxon>Vitaceae</taxon>
        <taxon>Viteae</taxon>
        <taxon>Vitis</taxon>
    </lineage>
</organism>
<dbReference type="InterPro" id="IPR027417">
    <property type="entry name" value="P-loop_NTPase"/>
</dbReference>
<dbReference type="Gene3D" id="3.80.10.10">
    <property type="entry name" value="Ribonuclease Inhibitor"/>
    <property type="match status" value="2"/>
</dbReference>
<dbReference type="Pfam" id="PF00931">
    <property type="entry name" value="NB-ARC"/>
    <property type="match status" value="1"/>
</dbReference>
<evidence type="ECO:0000313" key="9">
    <source>
        <dbReference type="Proteomes" id="UP000288805"/>
    </source>
</evidence>
<accession>A0A438CPI4</accession>
<protein>
    <submittedName>
        <fullName evidence="8">Putative disease resistance protein</fullName>
    </submittedName>
</protein>
<dbReference type="PANTHER" id="PTHR33463">
    <property type="entry name" value="NB-ARC DOMAIN-CONTAINING PROTEIN-RELATED"/>
    <property type="match status" value="1"/>
</dbReference>
<dbReference type="PANTHER" id="PTHR33463:SF180">
    <property type="entry name" value="DISEASE RESISTANCE PROTEIN RPS5"/>
    <property type="match status" value="1"/>
</dbReference>
<keyword evidence="2" id="KW-0547">Nucleotide-binding</keyword>
<proteinExistence type="inferred from homology"/>
<gene>
    <name evidence="8" type="primary">VvCHDh000253_0</name>
    <name evidence="8" type="ORF">CK203_117307</name>
</gene>
<feature type="domain" description="Disease resistance protein At4g27190-like leucine-rich repeats" evidence="7">
    <location>
        <begin position="537"/>
        <end position="645"/>
    </location>
</feature>
<dbReference type="PRINTS" id="PR00364">
    <property type="entry name" value="DISEASERSIST"/>
</dbReference>
<evidence type="ECO:0000256" key="4">
    <source>
        <dbReference type="ARBA" id="ARBA00022840"/>
    </source>
</evidence>
<comment type="caution">
    <text evidence="8">The sequence shown here is derived from an EMBL/GenBank/DDBJ whole genome shotgun (WGS) entry which is preliminary data.</text>
</comment>
<dbReference type="GO" id="GO:0006952">
    <property type="term" value="P:defense response"/>
    <property type="evidence" value="ECO:0007669"/>
    <property type="project" value="UniProtKB-KW"/>
</dbReference>
<dbReference type="InterPro" id="IPR057135">
    <property type="entry name" value="At4g27190-like_LRR"/>
</dbReference>
<evidence type="ECO:0000256" key="1">
    <source>
        <dbReference type="ARBA" id="ARBA00008894"/>
    </source>
</evidence>
<evidence type="ECO:0000256" key="3">
    <source>
        <dbReference type="ARBA" id="ARBA00022821"/>
    </source>
</evidence>
<dbReference type="FunFam" id="1.10.8.430:FF:000003">
    <property type="entry name" value="Probable disease resistance protein At5g66910"/>
    <property type="match status" value="1"/>
</dbReference>
<dbReference type="SUPFAM" id="SSF52058">
    <property type="entry name" value="L domain-like"/>
    <property type="match status" value="1"/>
</dbReference>
<dbReference type="AlphaFoldDB" id="A0A438CPI4"/>
<comment type="similarity">
    <text evidence="1">Belongs to the disease resistance NB-LRR family.</text>
</comment>
<dbReference type="Gene3D" id="3.40.50.300">
    <property type="entry name" value="P-loop containing nucleotide triphosphate hydrolases"/>
    <property type="match status" value="1"/>
</dbReference>
<evidence type="ECO:0000256" key="2">
    <source>
        <dbReference type="ARBA" id="ARBA00022741"/>
    </source>
</evidence>
<dbReference type="Proteomes" id="UP000288805">
    <property type="component" value="Unassembled WGS sequence"/>
</dbReference>
<feature type="coiled-coil region" evidence="5">
    <location>
        <begin position="32"/>
        <end position="66"/>
    </location>
</feature>
<keyword evidence="5" id="KW-0175">Coiled coil</keyword>
<dbReference type="FunFam" id="3.40.50.300:FF:001091">
    <property type="entry name" value="Probable disease resistance protein At1g61300"/>
    <property type="match status" value="1"/>
</dbReference>
<reference evidence="8 9" key="1">
    <citation type="journal article" date="2018" name="PLoS Genet.">
        <title>Population sequencing reveals clonal diversity and ancestral inbreeding in the grapevine cultivar Chardonnay.</title>
        <authorList>
            <person name="Roach M.J."/>
            <person name="Johnson D.L."/>
            <person name="Bohlmann J."/>
            <person name="van Vuuren H.J."/>
            <person name="Jones S.J."/>
            <person name="Pretorius I.S."/>
            <person name="Schmidt S.A."/>
            <person name="Borneman A.R."/>
        </authorList>
    </citation>
    <scope>NUCLEOTIDE SEQUENCE [LARGE SCALE GENOMIC DNA]</scope>
    <source>
        <strain evidence="9">cv. Chardonnay</strain>
        <tissue evidence="8">Leaf</tissue>
    </source>
</reference>
<dbReference type="Pfam" id="PF23247">
    <property type="entry name" value="LRR_RPS2"/>
    <property type="match status" value="1"/>
</dbReference>
<dbReference type="InterPro" id="IPR042197">
    <property type="entry name" value="Apaf_helical"/>
</dbReference>
<name>A0A438CPI4_VITVI</name>
<keyword evidence="4" id="KW-0067">ATP-binding</keyword>
<dbReference type="Gene3D" id="1.10.8.430">
    <property type="entry name" value="Helical domain of apoptotic protease-activating factors"/>
    <property type="match status" value="1"/>
</dbReference>
<dbReference type="EMBL" id="QGNW01002131">
    <property type="protein sequence ID" value="RVW25124.1"/>
    <property type="molecule type" value="Genomic_DNA"/>
</dbReference>
<sequence length="697" mass="80070">MDCISPILDIATRLWDCTDKRAVYVRELPENLISLRNAMEKLQNVYEDVKDKVEREEKLQKKLSVEAIEKEVKEHWRKVMKKSRGNVWEPVVPKTAVPATRLGRSPPVILRPSEKTVGLDLLLGEVWSVLQDDKVESMRIYGMGCVGKTTHLKRINNEFLQTGYEVDVVIWVVVSQQGNVEKVQETILNKLEIAEYKWKDRSVHERAEEIISVLQTKKFVLLLDDIWKQLDLLEVGIPPLNDQNKSKVIFTTRFSTVCHDMGAKNIEVECLACEEAFSLFRTKVGEDTLNSHPDIRKLAEIFVKECKGLPLALITVGRAMAEMKTPEEWEKKIQILKRYPSEFPACENGKKKNKFVVKEQVELIKGHEITKWKNAQRISVWNSGIEERMAPPPFPNLETLLSVGGLMKPFLSGFFRYMPVIRVLALVENYELTELPVEIGELVTLQYLNLSLTGIKELPMELKKLTKLSFYNSGATIGDCSALLEELESLEHLNEIFITLRSVTPKLEINICDDLEDVKFIVEKERGGGFAAYNVVQSNMAKHQNFCYLRHVAICHCPKLLNLTWFIYATRLQFLNVSFCDSMEEVVEDKKNGVSEIQQELGLFSRLVSLHLSCLPNLRRIYRRPLQFPSLKEMTVKYCPNLGKLPFDSKAGISNSLQKIHGAQEWWDGLEWEDQTIMQNLIPYFVPILVFAITIEV</sequence>
<dbReference type="OrthoDB" id="1725858at2759"/>
<evidence type="ECO:0000259" key="7">
    <source>
        <dbReference type="Pfam" id="PF23247"/>
    </source>
</evidence>
<dbReference type="InterPro" id="IPR032675">
    <property type="entry name" value="LRR_dom_sf"/>
</dbReference>
<dbReference type="InterPro" id="IPR050905">
    <property type="entry name" value="Plant_NBS-LRR"/>
</dbReference>
<evidence type="ECO:0000313" key="8">
    <source>
        <dbReference type="EMBL" id="RVW25124.1"/>
    </source>
</evidence>